<feature type="non-terminal residue" evidence="8">
    <location>
        <position position="505"/>
    </location>
</feature>
<evidence type="ECO:0000256" key="1">
    <source>
        <dbReference type="ARBA" id="ARBA00004191"/>
    </source>
</evidence>
<keyword evidence="5" id="KW-0325">Glycoprotein</keyword>
<dbReference type="GO" id="GO:0009277">
    <property type="term" value="C:fungal-type cell wall"/>
    <property type="evidence" value="ECO:0007669"/>
    <property type="project" value="UniProtKB-ARBA"/>
</dbReference>
<accession>M3IL73</accession>
<comment type="subcellular location">
    <subcellularLocation>
        <location evidence="1">Secreted</location>
        <location evidence="1">Cell wall</location>
    </subcellularLocation>
</comment>
<dbReference type="Proteomes" id="UP000011777">
    <property type="component" value="Unassembled WGS sequence"/>
</dbReference>
<keyword evidence="9" id="KW-1185">Reference proteome</keyword>
<evidence type="ECO:0000256" key="3">
    <source>
        <dbReference type="ARBA" id="ARBA00022525"/>
    </source>
</evidence>
<evidence type="ECO:0000313" key="8">
    <source>
        <dbReference type="EMBL" id="EMG47096.1"/>
    </source>
</evidence>
<feature type="domain" description="Hyphally-regulated cell wall protein N-terminal" evidence="7">
    <location>
        <begin position="13"/>
        <end position="342"/>
    </location>
</feature>
<dbReference type="EMBL" id="AOGT01001726">
    <property type="protein sequence ID" value="EMG47096.1"/>
    <property type="molecule type" value="Genomic_DNA"/>
</dbReference>
<gene>
    <name evidence="8" type="ORF">G210_2629</name>
</gene>
<dbReference type="InterPro" id="IPR021031">
    <property type="entry name" value="Hyphal-reg_cell_wall_N"/>
</dbReference>
<feature type="chain" id="PRO_5004034538" description="Hyphally-regulated cell wall protein N-terminal domain-containing protein" evidence="6">
    <location>
        <begin position="22"/>
        <end position="505"/>
    </location>
</feature>
<keyword evidence="3" id="KW-0964">Secreted</keyword>
<dbReference type="STRING" id="1245528.M3IL73"/>
<protein>
    <recommendedName>
        <fullName evidence="7">Hyphally-regulated cell wall protein N-terminal domain-containing protein</fullName>
    </recommendedName>
</protein>
<evidence type="ECO:0000256" key="5">
    <source>
        <dbReference type="ARBA" id="ARBA00023180"/>
    </source>
</evidence>
<dbReference type="OrthoDB" id="4022214at2759"/>
<sequence length="505" mass="54126">MIILRKSFYFAIWLFLTIGTALDVTENRVDRGVISLNFGDITIHSGASWSIINNAISTFVGSLDVHSDAALYISSTSPLIALQIGLASLFNHIDNDGLIVFDSRASFTPSNYNLVGAWFNNSGEMFLASSGIAASSSSLTALGWTNSGLIVFSQNQRNAGSVNMGTPGNRITNDGQICLINQVYRQATGIDGSGCITTDQDSTIYISTALLSIDPKQNFYLKDKDSSMVAAAASRTQTFNVYGFGNGNKVGINLPLVGSLLPPLPSYDYDEKTGILTLRNILVSQKFNIGTGYDPSLFRIVTDVAAGIPSTIQGSIAYMGPVPERELPAVCQIQCKHVPDTPGTDPTEYTSVIVSTYTDGSEHTETDVIDITTDSDGIWFTTTSNFTSVSTSSDEVFSSEENSFSYESSEFASSLTDYASSSTEIFSSGSEQYATSSTEKLTGYTTVFSSTISDGSVETETGIIIFTTNSDGSVYTTISILPQESSSTINELTEYTTTFTTTNSD</sequence>
<evidence type="ECO:0000256" key="2">
    <source>
        <dbReference type="ARBA" id="ARBA00022512"/>
    </source>
</evidence>
<name>M3IL73_CANMX</name>
<proteinExistence type="predicted"/>
<comment type="caution">
    <text evidence="8">The sequence shown here is derived from an EMBL/GenBank/DDBJ whole genome shotgun (WGS) entry which is preliminary data.</text>
</comment>
<dbReference type="eggNOG" id="KOG1216">
    <property type="taxonomic scope" value="Eukaryota"/>
</dbReference>
<evidence type="ECO:0000313" key="9">
    <source>
        <dbReference type="Proteomes" id="UP000011777"/>
    </source>
</evidence>
<keyword evidence="2" id="KW-0134">Cell wall</keyword>
<dbReference type="Pfam" id="PF11765">
    <property type="entry name" value="Hyphal_reg_CWP"/>
    <property type="match status" value="1"/>
</dbReference>
<dbReference type="AlphaFoldDB" id="M3IL73"/>
<evidence type="ECO:0000256" key="4">
    <source>
        <dbReference type="ARBA" id="ARBA00022729"/>
    </source>
</evidence>
<feature type="signal peptide" evidence="6">
    <location>
        <begin position="1"/>
        <end position="21"/>
    </location>
</feature>
<organism evidence="8 9">
    <name type="scientific">Candida maltosa (strain Xu316)</name>
    <name type="common">Yeast</name>
    <dbReference type="NCBI Taxonomy" id="1245528"/>
    <lineage>
        <taxon>Eukaryota</taxon>
        <taxon>Fungi</taxon>
        <taxon>Dikarya</taxon>
        <taxon>Ascomycota</taxon>
        <taxon>Saccharomycotina</taxon>
        <taxon>Pichiomycetes</taxon>
        <taxon>Debaryomycetaceae</taxon>
        <taxon>Candida/Lodderomyces clade</taxon>
        <taxon>Candida</taxon>
    </lineage>
</organism>
<evidence type="ECO:0000259" key="7">
    <source>
        <dbReference type="Pfam" id="PF11765"/>
    </source>
</evidence>
<dbReference type="HOGENOM" id="CLU_006199_2_1_1"/>
<reference evidence="8 9" key="1">
    <citation type="submission" date="2013-02" db="EMBL/GenBank/DDBJ databases">
        <title>Genome sequence of Candida maltosa Xu316, a potential industrial strain for xylitol and ethanol production.</title>
        <authorList>
            <person name="Yu J."/>
            <person name="Wang Q."/>
            <person name="Geng X."/>
            <person name="Bao W."/>
            <person name="He P."/>
            <person name="Cai J."/>
        </authorList>
    </citation>
    <scope>NUCLEOTIDE SEQUENCE [LARGE SCALE GENOMIC DNA]</scope>
    <source>
        <strain evidence="9">Xu316</strain>
    </source>
</reference>
<evidence type="ECO:0000256" key="6">
    <source>
        <dbReference type="SAM" id="SignalP"/>
    </source>
</evidence>
<keyword evidence="4 6" id="KW-0732">Signal</keyword>
<dbReference type="OMA" id="TICLAYM"/>